<evidence type="ECO:0000313" key="1">
    <source>
        <dbReference type="EMBL" id="GMR49647.1"/>
    </source>
</evidence>
<evidence type="ECO:0000313" key="2">
    <source>
        <dbReference type="Proteomes" id="UP001328107"/>
    </source>
</evidence>
<dbReference type="EMBL" id="BTRK01000004">
    <property type="protein sequence ID" value="GMR49647.1"/>
    <property type="molecule type" value="Genomic_DNA"/>
</dbReference>
<proteinExistence type="predicted"/>
<gene>
    <name evidence="1" type="ORF">PMAYCL1PPCAC_19842</name>
</gene>
<keyword evidence="2" id="KW-1185">Reference proteome</keyword>
<organism evidence="1 2">
    <name type="scientific">Pristionchus mayeri</name>
    <dbReference type="NCBI Taxonomy" id="1317129"/>
    <lineage>
        <taxon>Eukaryota</taxon>
        <taxon>Metazoa</taxon>
        <taxon>Ecdysozoa</taxon>
        <taxon>Nematoda</taxon>
        <taxon>Chromadorea</taxon>
        <taxon>Rhabditida</taxon>
        <taxon>Rhabditina</taxon>
        <taxon>Diplogasteromorpha</taxon>
        <taxon>Diplogasteroidea</taxon>
        <taxon>Neodiplogasteridae</taxon>
        <taxon>Pristionchus</taxon>
    </lineage>
</organism>
<protein>
    <submittedName>
        <fullName evidence="1">Uncharacterized protein</fullName>
    </submittedName>
</protein>
<feature type="non-terminal residue" evidence="1">
    <location>
        <position position="1"/>
    </location>
</feature>
<accession>A0AAN5I2K4</accession>
<dbReference type="Proteomes" id="UP001328107">
    <property type="component" value="Unassembled WGS sequence"/>
</dbReference>
<dbReference type="AlphaFoldDB" id="A0AAN5I2K4"/>
<name>A0AAN5I2K4_9BILA</name>
<comment type="caution">
    <text evidence="1">The sequence shown here is derived from an EMBL/GenBank/DDBJ whole genome shotgun (WGS) entry which is preliminary data.</text>
</comment>
<sequence>LCHSERSQVDEFVRSTGPTIPLCDRLHFRQPHFDGERIEVTMFFLDGHAQLFRLRLRLRHPSIKWAFRRPIGLAFKVSKSIN</sequence>
<reference evidence="2" key="1">
    <citation type="submission" date="2022-10" db="EMBL/GenBank/DDBJ databases">
        <title>Genome assembly of Pristionchus species.</title>
        <authorList>
            <person name="Yoshida K."/>
            <person name="Sommer R.J."/>
        </authorList>
    </citation>
    <scope>NUCLEOTIDE SEQUENCE [LARGE SCALE GENOMIC DNA]</scope>
    <source>
        <strain evidence="2">RS5460</strain>
    </source>
</reference>